<dbReference type="InterPro" id="IPR042095">
    <property type="entry name" value="SUMF_sf"/>
</dbReference>
<dbReference type="InterPro" id="IPR051043">
    <property type="entry name" value="Sulfatase_Mod_Factor_Kinase"/>
</dbReference>
<reference evidence="3 4" key="1">
    <citation type="submission" date="2011-10" db="EMBL/GenBank/DDBJ databases">
        <title>The Improved High-Quality Draft genome of Leptonema illini DSM 21528.</title>
        <authorList>
            <consortium name="US DOE Joint Genome Institute (JGI-PGF)"/>
            <person name="Lucas S."/>
            <person name="Copeland A."/>
            <person name="Lapidus A."/>
            <person name="Glavina del Rio T."/>
            <person name="Dalin E."/>
            <person name="Tice H."/>
            <person name="Bruce D."/>
            <person name="Goodwin L."/>
            <person name="Pitluck S."/>
            <person name="Peters L."/>
            <person name="Mikhailova N."/>
            <person name="Held B."/>
            <person name="Kyrpides N."/>
            <person name="Mavromatis K."/>
            <person name="Ivanova N."/>
            <person name="Markowitz V."/>
            <person name="Cheng J.-F."/>
            <person name="Hugenholtz P."/>
            <person name="Woyke T."/>
            <person name="Wu D."/>
            <person name="Gronow S."/>
            <person name="Wellnitz S."/>
            <person name="Brambilla E.-M."/>
            <person name="Klenk H.-P."/>
            <person name="Eisen J.A."/>
        </authorList>
    </citation>
    <scope>NUCLEOTIDE SEQUENCE [LARGE SCALE GENOMIC DNA]</scope>
    <source>
        <strain evidence="3 4">DSM 21528</strain>
    </source>
</reference>
<dbReference type="GO" id="GO:0120147">
    <property type="term" value="F:formylglycine-generating oxidase activity"/>
    <property type="evidence" value="ECO:0007669"/>
    <property type="project" value="TreeGrafter"/>
</dbReference>
<feature type="signal peptide" evidence="1">
    <location>
        <begin position="1"/>
        <end position="27"/>
    </location>
</feature>
<dbReference type="STRING" id="183.GCA_002009735_00369"/>
<dbReference type="PANTHER" id="PTHR23150">
    <property type="entry name" value="SULFATASE MODIFYING FACTOR 1, 2"/>
    <property type="match status" value="1"/>
</dbReference>
<dbReference type="EMBL" id="JH597773">
    <property type="protein sequence ID" value="EHQ05095.1"/>
    <property type="molecule type" value="Genomic_DNA"/>
</dbReference>
<dbReference type="Pfam" id="PF03781">
    <property type="entry name" value="FGE-sulfatase"/>
    <property type="match status" value="1"/>
</dbReference>
<accession>H2CKP0</accession>
<dbReference type="PROSITE" id="PS51257">
    <property type="entry name" value="PROKAR_LIPOPROTEIN"/>
    <property type="match status" value="1"/>
</dbReference>
<evidence type="ECO:0000313" key="4">
    <source>
        <dbReference type="Proteomes" id="UP000005737"/>
    </source>
</evidence>
<dbReference type="HOGENOM" id="CLU_1276351_0_0_12"/>
<evidence type="ECO:0000313" key="3">
    <source>
        <dbReference type="EMBL" id="EHQ05095.1"/>
    </source>
</evidence>
<dbReference type="Proteomes" id="UP000005737">
    <property type="component" value="Unassembled WGS sequence"/>
</dbReference>
<dbReference type="SUPFAM" id="SSF56436">
    <property type="entry name" value="C-type lectin-like"/>
    <property type="match status" value="1"/>
</dbReference>
<gene>
    <name evidence="3" type="ORF">Lepil_0389</name>
</gene>
<keyword evidence="4" id="KW-1185">Reference proteome</keyword>
<protein>
    <recommendedName>
        <fullName evidence="2">Sulfatase-modifying factor enzyme-like domain-containing protein</fullName>
    </recommendedName>
</protein>
<dbReference type="InterPro" id="IPR005532">
    <property type="entry name" value="SUMF_dom"/>
</dbReference>
<feature type="domain" description="Sulfatase-modifying factor enzyme-like" evidence="2">
    <location>
        <begin position="71"/>
        <end position="212"/>
    </location>
</feature>
<evidence type="ECO:0000256" key="1">
    <source>
        <dbReference type="SAM" id="SignalP"/>
    </source>
</evidence>
<feature type="chain" id="PRO_5003560558" description="Sulfatase-modifying factor enzyme-like domain-containing protein" evidence="1">
    <location>
        <begin position="28"/>
        <end position="216"/>
    </location>
</feature>
<name>H2CKP0_9LEPT</name>
<organism evidence="3 4">
    <name type="scientific">Leptonema illini DSM 21528</name>
    <dbReference type="NCBI Taxonomy" id="929563"/>
    <lineage>
        <taxon>Bacteria</taxon>
        <taxon>Pseudomonadati</taxon>
        <taxon>Spirochaetota</taxon>
        <taxon>Spirochaetia</taxon>
        <taxon>Leptospirales</taxon>
        <taxon>Leptospiraceae</taxon>
        <taxon>Leptonema</taxon>
    </lineage>
</organism>
<dbReference type="PANTHER" id="PTHR23150:SF19">
    <property type="entry name" value="FORMYLGLYCINE-GENERATING ENZYME"/>
    <property type="match status" value="1"/>
</dbReference>
<sequence>MKSVAQTSNNRLVLTVQLLLTITVLTACSSTGSGDVTKDQPHNRIDLSATSANMVPVLTPESVFRIDRYEVTSLQRKLYFSAPNQDPLTSVTLGEAREICKSLGKNLCSEGQWLQACLGTSRLAYGYASRFFRERCNVSGKGLSPTGSHRECLSDGQIYDMIGNAMEWVESDVSPTSGIVAGGSYMSGNEANCFTRQIVSTNSRSPQVGFRCCGNG</sequence>
<proteinExistence type="predicted"/>
<dbReference type="InterPro" id="IPR016187">
    <property type="entry name" value="CTDL_fold"/>
</dbReference>
<dbReference type="Gene3D" id="3.90.1580.10">
    <property type="entry name" value="paralog of FGE (formylglycine-generating enzyme)"/>
    <property type="match status" value="1"/>
</dbReference>
<dbReference type="AlphaFoldDB" id="H2CKP0"/>
<keyword evidence="1" id="KW-0732">Signal</keyword>
<evidence type="ECO:0000259" key="2">
    <source>
        <dbReference type="Pfam" id="PF03781"/>
    </source>
</evidence>